<evidence type="ECO:0000313" key="6">
    <source>
        <dbReference type="Proteomes" id="UP001160625"/>
    </source>
</evidence>
<dbReference type="EMBL" id="JARYGZ010000001">
    <property type="protein sequence ID" value="MDH7637742.1"/>
    <property type="molecule type" value="Genomic_DNA"/>
</dbReference>
<dbReference type="InterPro" id="IPR028978">
    <property type="entry name" value="Chorismate_lyase_/UTRA_dom_sf"/>
</dbReference>
<dbReference type="SMART" id="SM00345">
    <property type="entry name" value="HTH_GNTR"/>
    <property type="match status" value="1"/>
</dbReference>
<reference evidence="5" key="1">
    <citation type="submission" date="2023-04" db="EMBL/GenBank/DDBJ databases">
        <title>Sphingomonas sp. MAHUQ-71 isolated from rice field.</title>
        <authorList>
            <person name="Huq M.A."/>
        </authorList>
    </citation>
    <scope>NUCLEOTIDE SEQUENCE</scope>
    <source>
        <strain evidence="5">MAHUQ-71</strain>
    </source>
</reference>
<dbReference type="Pfam" id="PF07702">
    <property type="entry name" value="UTRA"/>
    <property type="match status" value="1"/>
</dbReference>
<keyword evidence="6" id="KW-1185">Reference proteome</keyword>
<dbReference type="PROSITE" id="PS50949">
    <property type="entry name" value="HTH_GNTR"/>
    <property type="match status" value="1"/>
</dbReference>
<protein>
    <submittedName>
        <fullName evidence="5">GntR family transcriptional regulator</fullName>
    </submittedName>
</protein>
<dbReference type="RefSeq" id="WP_281043084.1">
    <property type="nucleotide sequence ID" value="NZ_JARYGZ010000001.1"/>
</dbReference>
<keyword evidence="2" id="KW-0238">DNA-binding</keyword>
<feature type="domain" description="HTH gntR-type" evidence="4">
    <location>
        <begin position="8"/>
        <end position="76"/>
    </location>
</feature>
<gene>
    <name evidence="5" type="ORF">QGN17_03265</name>
</gene>
<dbReference type="InterPro" id="IPR036390">
    <property type="entry name" value="WH_DNA-bd_sf"/>
</dbReference>
<name>A0ABT6MY50_9SPHN</name>
<dbReference type="InterPro" id="IPR011663">
    <property type="entry name" value="UTRA"/>
</dbReference>
<keyword evidence="3" id="KW-0804">Transcription</keyword>
<evidence type="ECO:0000256" key="1">
    <source>
        <dbReference type="ARBA" id="ARBA00023015"/>
    </source>
</evidence>
<dbReference type="SUPFAM" id="SSF64288">
    <property type="entry name" value="Chorismate lyase-like"/>
    <property type="match status" value="1"/>
</dbReference>
<keyword evidence="1" id="KW-0805">Transcription regulation</keyword>
<evidence type="ECO:0000256" key="2">
    <source>
        <dbReference type="ARBA" id="ARBA00023125"/>
    </source>
</evidence>
<sequence length="239" mass="26589">MTDFSPKLPIWYQLAAMLRSDIMSGRLAAGTRIEPEVRLAEQHRISVVPVRQALRALGEEGLIVRQRGRGTFVSDTVHAAEGSTPLESLYARDFDKPAQVLERGLAPVPAQFAGYFPDQPELAYVRRLAYRDERPWSYGTLYFLPKFAGEVTTALLRRWPLYRILREQSGVGVIRSQFDARATGASPDVAQAFGVDPLSPVLALSSVSFDTDERAVVAFELTFPSAPFVFSFETIHKLG</sequence>
<evidence type="ECO:0000256" key="3">
    <source>
        <dbReference type="ARBA" id="ARBA00023163"/>
    </source>
</evidence>
<dbReference type="SUPFAM" id="SSF46785">
    <property type="entry name" value="Winged helix' DNA-binding domain"/>
    <property type="match status" value="1"/>
</dbReference>
<dbReference type="PANTHER" id="PTHR44846">
    <property type="entry name" value="MANNOSYL-D-GLYCERATE TRANSPORT/METABOLISM SYSTEM REPRESSOR MNGR-RELATED"/>
    <property type="match status" value="1"/>
</dbReference>
<organism evidence="5 6">
    <name type="scientific">Sphingomonas oryzagri</name>
    <dbReference type="NCBI Taxonomy" id="3042314"/>
    <lineage>
        <taxon>Bacteria</taxon>
        <taxon>Pseudomonadati</taxon>
        <taxon>Pseudomonadota</taxon>
        <taxon>Alphaproteobacteria</taxon>
        <taxon>Sphingomonadales</taxon>
        <taxon>Sphingomonadaceae</taxon>
        <taxon>Sphingomonas</taxon>
    </lineage>
</organism>
<dbReference type="CDD" id="cd07377">
    <property type="entry name" value="WHTH_GntR"/>
    <property type="match status" value="1"/>
</dbReference>
<accession>A0ABT6MY50</accession>
<dbReference type="InterPro" id="IPR036388">
    <property type="entry name" value="WH-like_DNA-bd_sf"/>
</dbReference>
<dbReference type="InterPro" id="IPR000524">
    <property type="entry name" value="Tscrpt_reg_HTH_GntR"/>
</dbReference>
<dbReference type="SMART" id="SM00866">
    <property type="entry name" value="UTRA"/>
    <property type="match status" value="1"/>
</dbReference>
<evidence type="ECO:0000259" key="4">
    <source>
        <dbReference type="PROSITE" id="PS50949"/>
    </source>
</evidence>
<dbReference type="InterPro" id="IPR050679">
    <property type="entry name" value="Bact_HTH_transcr_reg"/>
</dbReference>
<evidence type="ECO:0000313" key="5">
    <source>
        <dbReference type="EMBL" id="MDH7637742.1"/>
    </source>
</evidence>
<dbReference type="Pfam" id="PF00392">
    <property type="entry name" value="GntR"/>
    <property type="match status" value="1"/>
</dbReference>
<dbReference type="Gene3D" id="1.10.10.10">
    <property type="entry name" value="Winged helix-like DNA-binding domain superfamily/Winged helix DNA-binding domain"/>
    <property type="match status" value="1"/>
</dbReference>
<comment type="caution">
    <text evidence="5">The sequence shown here is derived from an EMBL/GenBank/DDBJ whole genome shotgun (WGS) entry which is preliminary data.</text>
</comment>
<proteinExistence type="predicted"/>
<dbReference type="PANTHER" id="PTHR44846:SF17">
    <property type="entry name" value="GNTR-FAMILY TRANSCRIPTIONAL REGULATOR"/>
    <property type="match status" value="1"/>
</dbReference>
<dbReference type="Gene3D" id="3.40.1410.10">
    <property type="entry name" value="Chorismate lyase-like"/>
    <property type="match status" value="1"/>
</dbReference>
<dbReference type="Proteomes" id="UP001160625">
    <property type="component" value="Unassembled WGS sequence"/>
</dbReference>